<dbReference type="Gene3D" id="3.30.565.10">
    <property type="entry name" value="Histidine kinase-like ATPase, C-terminal domain"/>
    <property type="match status" value="1"/>
</dbReference>
<feature type="modified residue" description="4-aspartylphosphate" evidence="4">
    <location>
        <position position="379"/>
    </location>
</feature>
<dbReference type="SUPFAM" id="SSF47384">
    <property type="entry name" value="Homodimeric domain of signal transducing histidine kinase"/>
    <property type="match status" value="1"/>
</dbReference>
<dbReference type="CDD" id="cd00156">
    <property type="entry name" value="REC"/>
    <property type="match status" value="1"/>
</dbReference>
<proteinExistence type="predicted"/>
<dbReference type="CDD" id="cd00082">
    <property type="entry name" value="HisKA"/>
    <property type="match status" value="1"/>
</dbReference>
<dbReference type="InterPro" id="IPR001789">
    <property type="entry name" value="Sig_transdc_resp-reg_receiver"/>
</dbReference>
<evidence type="ECO:0000313" key="9">
    <source>
        <dbReference type="Proteomes" id="UP000538147"/>
    </source>
</evidence>
<evidence type="ECO:0000259" key="7">
    <source>
        <dbReference type="PROSITE" id="PS50113"/>
    </source>
</evidence>
<reference evidence="8 9" key="1">
    <citation type="submission" date="2020-08" db="EMBL/GenBank/DDBJ databases">
        <title>Genomic Encyclopedia of Type Strains, Phase IV (KMG-IV): sequencing the most valuable type-strain genomes for metagenomic binning, comparative biology and taxonomic classification.</title>
        <authorList>
            <person name="Goeker M."/>
        </authorList>
    </citation>
    <scope>NUCLEOTIDE SEQUENCE [LARGE SCALE GENOMIC DNA]</scope>
    <source>
        <strain evidence="8 9">DSM 102189</strain>
    </source>
</reference>
<dbReference type="SMART" id="SM00448">
    <property type="entry name" value="REC"/>
    <property type="match status" value="2"/>
</dbReference>
<dbReference type="InterPro" id="IPR004358">
    <property type="entry name" value="Sig_transdc_His_kin-like_C"/>
</dbReference>
<dbReference type="EC" id="2.7.13.3" evidence="2"/>
<keyword evidence="9" id="KW-1185">Reference proteome</keyword>
<comment type="catalytic activity">
    <reaction evidence="1">
        <text>ATP + protein L-histidine = ADP + protein N-phospho-L-histidine.</text>
        <dbReference type="EC" id="2.7.13.3"/>
    </reaction>
</comment>
<evidence type="ECO:0000313" key="8">
    <source>
        <dbReference type="EMBL" id="MBB6228101.1"/>
    </source>
</evidence>
<dbReference type="PRINTS" id="PR00344">
    <property type="entry name" value="BCTRLSENSOR"/>
</dbReference>
<dbReference type="Gene3D" id="3.40.50.2300">
    <property type="match status" value="2"/>
</dbReference>
<dbReference type="Pfam" id="PF00072">
    <property type="entry name" value="Response_reg"/>
    <property type="match status" value="2"/>
</dbReference>
<keyword evidence="8" id="KW-0238">DNA-binding</keyword>
<dbReference type="PROSITE" id="PS50109">
    <property type="entry name" value="HIS_KIN"/>
    <property type="match status" value="1"/>
</dbReference>
<dbReference type="SUPFAM" id="SSF55874">
    <property type="entry name" value="ATPase domain of HSP90 chaperone/DNA topoisomerase II/histidine kinase"/>
    <property type="match status" value="1"/>
</dbReference>
<sequence length="580" mass="62711">MFVHRDGSFYPVGFTASPMRDETGKPIGTVIEARLIAEEIRSRETMRNYNDTLKREVEMAVAQLKHAEAQLFQAQKMEAIGNLTGGVAHDFNNILQVIKGNLNLLSRNVAGNEVAERRIQHAMAGVTRGAKLTSHLLSFARRQPLDPSPLHLGRLLQGLDDMLRRTLGETVDIEIIASGGLWNCNVDRAQMENAILNLAINARDAMENRGKLTLEVSNAVLDDHYASQHTDVAPGQYVMLAVTDTGCGMTSDTLAQVFEPFFSTKPEGEGTGLGLSMVYGFAKQSGGHLKLYSEVGVGTTVRIYLPRTRLVEDAPAEPLPLAEQGGTETILVVEDDDSVRAVAVELLTDLGYRVLKATNADNALAIVESGVAIDLLFTDVVMPGNLRSTDLARLTLAAHPGAVVLFSSGYTQNAIVHAGRLDDGVELLSKPYGRNSLARKVRHVLENRALARDAPKPPQTDVPKTSLRVLAVEDEALIRMLLADMMIEMGHQVTEAGDVAEARTQFESAEFDMLVTDVSLPDGSGFDFAIEAASRNPKLRVVVATGHVLDTSSWPASFTALEKPYNEAGLQAAIAKLAAG</sequence>
<evidence type="ECO:0000259" key="6">
    <source>
        <dbReference type="PROSITE" id="PS50110"/>
    </source>
</evidence>
<dbReference type="SMART" id="SM00388">
    <property type="entry name" value="HisKA"/>
    <property type="match status" value="1"/>
</dbReference>
<evidence type="ECO:0000256" key="2">
    <source>
        <dbReference type="ARBA" id="ARBA00012438"/>
    </source>
</evidence>
<dbReference type="InterPro" id="IPR003594">
    <property type="entry name" value="HATPase_dom"/>
</dbReference>
<dbReference type="SUPFAM" id="SSF52172">
    <property type="entry name" value="CheY-like"/>
    <property type="match status" value="2"/>
</dbReference>
<evidence type="ECO:0000256" key="3">
    <source>
        <dbReference type="ARBA" id="ARBA00022553"/>
    </source>
</evidence>
<feature type="modified residue" description="4-aspartylphosphate" evidence="4">
    <location>
        <position position="517"/>
    </location>
</feature>
<evidence type="ECO:0000259" key="5">
    <source>
        <dbReference type="PROSITE" id="PS50109"/>
    </source>
</evidence>
<dbReference type="PROSITE" id="PS50113">
    <property type="entry name" value="PAC"/>
    <property type="match status" value="1"/>
</dbReference>
<feature type="domain" description="Response regulatory" evidence="6">
    <location>
        <begin position="329"/>
        <end position="445"/>
    </location>
</feature>
<dbReference type="AlphaFoldDB" id="A0A841L918"/>
<gene>
    <name evidence="8" type="ORF">FHS79_002286</name>
</gene>
<dbReference type="Gene3D" id="1.10.287.130">
    <property type="match status" value="1"/>
</dbReference>
<dbReference type="CDD" id="cd16919">
    <property type="entry name" value="HATPase_CckA-like"/>
    <property type="match status" value="1"/>
</dbReference>
<comment type="caution">
    <text evidence="8">The sequence shown here is derived from an EMBL/GenBank/DDBJ whole genome shotgun (WGS) entry which is preliminary data.</text>
</comment>
<dbReference type="Pfam" id="PF02518">
    <property type="entry name" value="HATPase_c"/>
    <property type="match status" value="1"/>
</dbReference>
<evidence type="ECO:0000256" key="4">
    <source>
        <dbReference type="PROSITE-ProRule" id="PRU00169"/>
    </source>
</evidence>
<dbReference type="GO" id="GO:0003677">
    <property type="term" value="F:DNA binding"/>
    <property type="evidence" value="ECO:0007669"/>
    <property type="project" value="UniProtKB-KW"/>
</dbReference>
<dbReference type="SMART" id="SM00387">
    <property type="entry name" value="HATPase_c"/>
    <property type="match status" value="1"/>
</dbReference>
<dbReference type="InterPro" id="IPR000700">
    <property type="entry name" value="PAS-assoc_C"/>
</dbReference>
<dbReference type="PANTHER" id="PTHR43065:SF49">
    <property type="entry name" value="HISTIDINE KINASE"/>
    <property type="match status" value="1"/>
</dbReference>
<dbReference type="InterPro" id="IPR003661">
    <property type="entry name" value="HisK_dim/P_dom"/>
</dbReference>
<dbReference type="PANTHER" id="PTHR43065">
    <property type="entry name" value="SENSOR HISTIDINE KINASE"/>
    <property type="match status" value="1"/>
</dbReference>
<feature type="domain" description="Histidine kinase" evidence="5">
    <location>
        <begin position="86"/>
        <end position="309"/>
    </location>
</feature>
<dbReference type="InterPro" id="IPR011006">
    <property type="entry name" value="CheY-like_superfamily"/>
</dbReference>
<feature type="domain" description="PAC" evidence="7">
    <location>
        <begin position="1"/>
        <end position="48"/>
    </location>
</feature>
<organism evidence="8 9">
    <name type="scientific">Polymorphobacter multimanifer</name>
    <dbReference type="NCBI Taxonomy" id="1070431"/>
    <lineage>
        <taxon>Bacteria</taxon>
        <taxon>Pseudomonadati</taxon>
        <taxon>Pseudomonadota</taxon>
        <taxon>Alphaproteobacteria</taxon>
        <taxon>Sphingomonadales</taxon>
        <taxon>Sphingosinicellaceae</taxon>
        <taxon>Polymorphobacter</taxon>
    </lineage>
</organism>
<name>A0A841L918_9SPHN</name>
<dbReference type="InterPro" id="IPR036890">
    <property type="entry name" value="HATPase_C_sf"/>
</dbReference>
<evidence type="ECO:0000256" key="1">
    <source>
        <dbReference type="ARBA" id="ARBA00000085"/>
    </source>
</evidence>
<dbReference type="CDD" id="cd18161">
    <property type="entry name" value="REC_hyHK_blue-like"/>
    <property type="match status" value="1"/>
</dbReference>
<dbReference type="Proteomes" id="UP000538147">
    <property type="component" value="Unassembled WGS sequence"/>
</dbReference>
<accession>A0A841L918</accession>
<keyword evidence="3 4" id="KW-0597">Phosphoprotein</keyword>
<dbReference type="InterPro" id="IPR005467">
    <property type="entry name" value="His_kinase_dom"/>
</dbReference>
<dbReference type="PROSITE" id="PS50110">
    <property type="entry name" value="RESPONSE_REGULATORY"/>
    <property type="match status" value="2"/>
</dbReference>
<feature type="domain" description="Response regulatory" evidence="6">
    <location>
        <begin position="468"/>
        <end position="578"/>
    </location>
</feature>
<protein>
    <recommendedName>
        <fullName evidence="2">histidine kinase</fullName>
        <ecNumber evidence="2">2.7.13.3</ecNumber>
    </recommendedName>
</protein>
<dbReference type="InterPro" id="IPR036097">
    <property type="entry name" value="HisK_dim/P_sf"/>
</dbReference>
<dbReference type="GO" id="GO:0000155">
    <property type="term" value="F:phosphorelay sensor kinase activity"/>
    <property type="evidence" value="ECO:0007669"/>
    <property type="project" value="InterPro"/>
</dbReference>
<keyword evidence="8" id="KW-0418">Kinase</keyword>
<dbReference type="EMBL" id="JACIIV010000015">
    <property type="protein sequence ID" value="MBB6228101.1"/>
    <property type="molecule type" value="Genomic_DNA"/>
</dbReference>
<keyword evidence="8" id="KW-0808">Transferase</keyword>